<dbReference type="Pfam" id="PF01032">
    <property type="entry name" value="FecCD"/>
    <property type="match status" value="1"/>
</dbReference>
<dbReference type="EMBL" id="FMHU01000002">
    <property type="protein sequence ID" value="SCL25246.1"/>
    <property type="molecule type" value="Genomic_DNA"/>
</dbReference>
<reference evidence="10" key="1">
    <citation type="submission" date="2016-06" db="EMBL/GenBank/DDBJ databases">
        <authorList>
            <person name="Varghese N."/>
        </authorList>
    </citation>
    <scope>NUCLEOTIDE SEQUENCE [LARGE SCALE GENOMIC DNA]</scope>
    <source>
        <strain evidence="10">DSM 46123</strain>
    </source>
</reference>
<keyword evidence="4" id="KW-1003">Cell membrane</keyword>
<dbReference type="InterPro" id="IPR000522">
    <property type="entry name" value="ABC_transptr_permease_BtuC"/>
</dbReference>
<keyword evidence="6 8" id="KW-1133">Transmembrane helix</keyword>
<feature type="transmembrane region" description="Helical" evidence="8">
    <location>
        <begin position="203"/>
        <end position="224"/>
    </location>
</feature>
<comment type="subcellular location">
    <subcellularLocation>
        <location evidence="1">Cell membrane</location>
        <topology evidence="1">Multi-pass membrane protein</topology>
    </subcellularLocation>
</comment>
<dbReference type="InterPro" id="IPR037294">
    <property type="entry name" value="ABC_BtuC-like"/>
</dbReference>
<evidence type="ECO:0000256" key="2">
    <source>
        <dbReference type="ARBA" id="ARBA00007935"/>
    </source>
</evidence>
<dbReference type="Proteomes" id="UP000198906">
    <property type="component" value="Unassembled WGS sequence"/>
</dbReference>
<dbReference type="GO" id="GO:0005886">
    <property type="term" value="C:plasma membrane"/>
    <property type="evidence" value="ECO:0007669"/>
    <property type="project" value="UniProtKB-SubCell"/>
</dbReference>
<accession>A0A1C6S6Z6</accession>
<evidence type="ECO:0000256" key="3">
    <source>
        <dbReference type="ARBA" id="ARBA00022448"/>
    </source>
</evidence>
<feature type="transmembrane region" description="Helical" evidence="8">
    <location>
        <begin position="245"/>
        <end position="265"/>
    </location>
</feature>
<evidence type="ECO:0000313" key="10">
    <source>
        <dbReference type="Proteomes" id="UP000198906"/>
    </source>
</evidence>
<gene>
    <name evidence="9" type="ORF">GA0074694_4168</name>
</gene>
<organism evidence="9 10">
    <name type="scientific">Micromonospora inyonensis</name>
    <dbReference type="NCBI Taxonomy" id="47866"/>
    <lineage>
        <taxon>Bacteria</taxon>
        <taxon>Bacillati</taxon>
        <taxon>Actinomycetota</taxon>
        <taxon>Actinomycetes</taxon>
        <taxon>Micromonosporales</taxon>
        <taxon>Micromonosporaceae</taxon>
        <taxon>Micromonospora</taxon>
    </lineage>
</organism>
<dbReference type="CDD" id="cd06550">
    <property type="entry name" value="TM_ABC_iron-siderophores_like"/>
    <property type="match status" value="1"/>
</dbReference>
<dbReference type="AlphaFoldDB" id="A0A1C6S6Z6"/>
<dbReference type="FunFam" id="1.10.3470.10:FF:000001">
    <property type="entry name" value="Vitamin B12 ABC transporter permease BtuC"/>
    <property type="match status" value="1"/>
</dbReference>
<sequence>MAPYRPAPAGRSHAWATLACLGLLLLLCLLSVTLGTRWIPPDQVFTFLLHPDGSEVAGIVRQMRVPRTLFGLLAGAALAVAGALMQGLTRNPLADPGILGVTAGASVGIVVMTTAFNVVSVYSYVWFGFAGALAATALVYGIGSAGRGGTTPAKLALAGAAVSALLQSLVNAALLVDAAALGDFRFWAVGALTGQPAATLGPVLPFLAAGAVLAATTAPALNTLTLGEDIARGLGQRVGLARLRGAVAVTVLAGAAVALCGPIAFVGLLVPHVVRAFTGPDHRWILWYSALLGPCLLLAADIGGRLVARPDELPVGIVVTALGAPFFVALVRRSGLREL</sequence>
<keyword evidence="5 8" id="KW-0812">Transmembrane</keyword>
<dbReference type="STRING" id="47866.GA0074694_4168"/>
<proteinExistence type="inferred from homology"/>
<comment type="similarity">
    <text evidence="2">Belongs to the binding-protein-dependent transport system permease family. FecCD subfamily.</text>
</comment>
<dbReference type="PANTHER" id="PTHR30472:SF1">
    <property type="entry name" value="FE(3+) DICITRATE TRANSPORT SYSTEM PERMEASE PROTEIN FECC-RELATED"/>
    <property type="match status" value="1"/>
</dbReference>
<evidence type="ECO:0000313" key="9">
    <source>
        <dbReference type="EMBL" id="SCL25246.1"/>
    </source>
</evidence>
<evidence type="ECO:0000256" key="1">
    <source>
        <dbReference type="ARBA" id="ARBA00004651"/>
    </source>
</evidence>
<feature type="transmembrane region" description="Helical" evidence="8">
    <location>
        <begin position="313"/>
        <end position="331"/>
    </location>
</feature>
<feature type="transmembrane region" description="Helical" evidence="8">
    <location>
        <begin position="97"/>
        <end position="118"/>
    </location>
</feature>
<dbReference type="Gene3D" id="1.10.3470.10">
    <property type="entry name" value="ABC transporter involved in vitamin B12 uptake, BtuC"/>
    <property type="match status" value="1"/>
</dbReference>
<dbReference type="GO" id="GO:0033214">
    <property type="term" value="P:siderophore-iron import into cell"/>
    <property type="evidence" value="ECO:0007669"/>
    <property type="project" value="TreeGrafter"/>
</dbReference>
<keyword evidence="7 8" id="KW-0472">Membrane</keyword>
<evidence type="ECO:0000256" key="5">
    <source>
        <dbReference type="ARBA" id="ARBA00022692"/>
    </source>
</evidence>
<evidence type="ECO:0000256" key="7">
    <source>
        <dbReference type="ARBA" id="ARBA00023136"/>
    </source>
</evidence>
<evidence type="ECO:0000256" key="4">
    <source>
        <dbReference type="ARBA" id="ARBA00022475"/>
    </source>
</evidence>
<evidence type="ECO:0000256" key="8">
    <source>
        <dbReference type="SAM" id="Phobius"/>
    </source>
</evidence>
<protein>
    <submittedName>
        <fullName evidence="9">Iron complex transport system permease protein</fullName>
    </submittedName>
</protein>
<keyword evidence="10" id="KW-1185">Reference proteome</keyword>
<feature type="transmembrane region" description="Helical" evidence="8">
    <location>
        <begin position="285"/>
        <end position="306"/>
    </location>
</feature>
<dbReference type="SUPFAM" id="SSF81345">
    <property type="entry name" value="ABC transporter involved in vitamin B12 uptake, BtuC"/>
    <property type="match status" value="1"/>
</dbReference>
<evidence type="ECO:0000256" key="6">
    <source>
        <dbReference type="ARBA" id="ARBA00022989"/>
    </source>
</evidence>
<dbReference type="GO" id="GO:0022857">
    <property type="term" value="F:transmembrane transporter activity"/>
    <property type="evidence" value="ECO:0007669"/>
    <property type="project" value="InterPro"/>
</dbReference>
<feature type="transmembrane region" description="Helical" evidence="8">
    <location>
        <begin position="124"/>
        <end position="143"/>
    </location>
</feature>
<feature type="transmembrane region" description="Helical" evidence="8">
    <location>
        <begin position="68"/>
        <end position="85"/>
    </location>
</feature>
<keyword evidence="3" id="KW-0813">Transport</keyword>
<dbReference type="PANTHER" id="PTHR30472">
    <property type="entry name" value="FERRIC ENTEROBACTIN TRANSPORT SYSTEM PERMEASE PROTEIN"/>
    <property type="match status" value="1"/>
</dbReference>
<dbReference type="RefSeq" id="WP_218105850.1">
    <property type="nucleotide sequence ID" value="NZ_FMHU01000002.1"/>
</dbReference>
<name>A0A1C6S6Z6_9ACTN</name>